<accession>A0A1B9XZJ7</accession>
<evidence type="ECO:0000313" key="2">
    <source>
        <dbReference type="EMBL" id="OCK42936.1"/>
    </source>
</evidence>
<dbReference type="STRING" id="447689.BA195_08525"/>
<keyword evidence="1" id="KW-0812">Transmembrane</keyword>
<feature type="transmembrane region" description="Helical" evidence="1">
    <location>
        <begin position="25"/>
        <end position="43"/>
    </location>
</feature>
<dbReference type="AlphaFoldDB" id="A0A1B9XZJ7"/>
<dbReference type="EMBL" id="MAKX01000002">
    <property type="protein sequence ID" value="OCK42936.1"/>
    <property type="molecule type" value="Genomic_DNA"/>
</dbReference>
<name>A0A1B9XZJ7_9FLAO</name>
<keyword evidence="1" id="KW-0472">Membrane</keyword>
<keyword evidence="3" id="KW-1185">Reference proteome</keyword>
<dbReference type="OrthoDB" id="1445880at2"/>
<keyword evidence="1" id="KW-1133">Transmembrane helix</keyword>
<organism evidence="2 3">
    <name type="scientific">Tenacibaculum soleae</name>
    <dbReference type="NCBI Taxonomy" id="447689"/>
    <lineage>
        <taxon>Bacteria</taxon>
        <taxon>Pseudomonadati</taxon>
        <taxon>Bacteroidota</taxon>
        <taxon>Flavobacteriia</taxon>
        <taxon>Flavobacteriales</taxon>
        <taxon>Flavobacteriaceae</taxon>
        <taxon>Tenacibaculum</taxon>
    </lineage>
</organism>
<dbReference type="RefSeq" id="WP_068704458.1">
    <property type="nucleotide sequence ID" value="NZ_JAUOSW010000002.1"/>
</dbReference>
<gene>
    <name evidence="2" type="ORF">BA195_08525</name>
</gene>
<evidence type="ECO:0000313" key="3">
    <source>
        <dbReference type="Proteomes" id="UP000093186"/>
    </source>
</evidence>
<comment type="caution">
    <text evidence="2">The sequence shown here is derived from an EMBL/GenBank/DDBJ whole genome shotgun (WGS) entry which is preliminary data.</text>
</comment>
<evidence type="ECO:0000256" key="1">
    <source>
        <dbReference type="SAM" id="Phobius"/>
    </source>
</evidence>
<proteinExistence type="predicted"/>
<protein>
    <submittedName>
        <fullName evidence="2">Uncharacterized protein</fullName>
    </submittedName>
</protein>
<dbReference type="Proteomes" id="UP000093186">
    <property type="component" value="Unassembled WGS sequence"/>
</dbReference>
<sequence>MKKFHLLEGKISIDNTHIKTDKNTIWNKIKGMVFSIVGVFYLYDRITLKLEKEHSLGHLIFTCVVYGILTLLVLFLIYFSWFKTVWSNKIKIENLSKLTISLDEDSPRNIDFELKGKFSTIAITFRQTEDDYKQFIEYLKKRNSRFIIRDERI</sequence>
<feature type="transmembrane region" description="Helical" evidence="1">
    <location>
        <begin position="55"/>
        <end position="81"/>
    </location>
</feature>
<reference evidence="2 3" key="1">
    <citation type="submission" date="2016-06" db="EMBL/GenBank/DDBJ databases">
        <title>Draft Genome Sequence of Tenacibaculum soleae UCD-KL19.</title>
        <authorList>
            <person name="Eisen J.A."/>
            <person name="Coil D.A."/>
            <person name="Lujan K.M."/>
        </authorList>
    </citation>
    <scope>NUCLEOTIDE SEQUENCE [LARGE SCALE GENOMIC DNA]</scope>
    <source>
        <strain evidence="2 3">UCD-KL19</strain>
    </source>
</reference>